<dbReference type="GO" id="GO:0006865">
    <property type="term" value="P:amino acid transport"/>
    <property type="evidence" value="ECO:0007669"/>
    <property type="project" value="UniProtKB-KW"/>
</dbReference>
<keyword evidence="5 6" id="KW-0472">Membrane</keyword>
<evidence type="ECO:0000313" key="9">
    <source>
        <dbReference type="Proteomes" id="UP000886520"/>
    </source>
</evidence>
<keyword evidence="3" id="KW-0813">Transport</keyword>
<comment type="subcellular location">
    <subcellularLocation>
        <location evidence="1">Membrane</location>
    </subcellularLocation>
</comment>
<evidence type="ECO:0000256" key="6">
    <source>
        <dbReference type="SAM" id="Phobius"/>
    </source>
</evidence>
<gene>
    <name evidence="8" type="ORF">GOP47_0019884</name>
</gene>
<evidence type="ECO:0000256" key="4">
    <source>
        <dbReference type="ARBA" id="ARBA00022989"/>
    </source>
</evidence>
<name>A0A9D4UDC0_ADICA</name>
<dbReference type="GO" id="GO:0016020">
    <property type="term" value="C:membrane"/>
    <property type="evidence" value="ECO:0007669"/>
    <property type="project" value="UniProtKB-SubCell"/>
</dbReference>
<feature type="domain" description="Amino acid transporter transmembrane" evidence="7">
    <location>
        <begin position="64"/>
        <end position="140"/>
    </location>
</feature>
<evidence type="ECO:0000256" key="3">
    <source>
        <dbReference type="ARBA" id="ARBA00022970"/>
    </source>
</evidence>
<evidence type="ECO:0000313" key="8">
    <source>
        <dbReference type="EMBL" id="KAI5065189.1"/>
    </source>
</evidence>
<dbReference type="EMBL" id="JABFUD020000019">
    <property type="protein sequence ID" value="KAI5065189.1"/>
    <property type="molecule type" value="Genomic_DNA"/>
</dbReference>
<feature type="transmembrane region" description="Helical" evidence="6">
    <location>
        <begin position="112"/>
        <end position="137"/>
    </location>
</feature>
<accession>A0A9D4UDC0</accession>
<sequence>MPFWSCAPAGFRRVTHGRSRDTCGGPGHHKPVVEYGIDPRRRCAANSGSIAGWVDWCVAFHPVNWTAYLISCLYVEYRSRKEKENVNFKNHVIQWFEVLGGLLGPFWKAVGLAFNCTFLLFGSVIQLIACGSNIYYINDHLDKRTWT</sequence>
<evidence type="ECO:0000256" key="1">
    <source>
        <dbReference type="ARBA" id="ARBA00004370"/>
    </source>
</evidence>
<dbReference type="AlphaFoldDB" id="A0A9D4UDC0"/>
<dbReference type="InterPro" id="IPR013057">
    <property type="entry name" value="AA_transpt_TM"/>
</dbReference>
<evidence type="ECO:0000256" key="5">
    <source>
        <dbReference type="ARBA" id="ARBA00023136"/>
    </source>
</evidence>
<evidence type="ECO:0000256" key="2">
    <source>
        <dbReference type="ARBA" id="ARBA00022692"/>
    </source>
</evidence>
<dbReference type="Proteomes" id="UP000886520">
    <property type="component" value="Chromosome 19"/>
</dbReference>
<proteinExistence type="predicted"/>
<evidence type="ECO:0000259" key="7">
    <source>
        <dbReference type="Pfam" id="PF01490"/>
    </source>
</evidence>
<keyword evidence="4 6" id="KW-1133">Transmembrane helix</keyword>
<keyword evidence="2 6" id="KW-0812">Transmembrane</keyword>
<dbReference type="Pfam" id="PF01490">
    <property type="entry name" value="Aa_trans"/>
    <property type="match status" value="1"/>
</dbReference>
<comment type="caution">
    <text evidence="8">The sequence shown here is derived from an EMBL/GenBank/DDBJ whole genome shotgun (WGS) entry which is preliminary data.</text>
</comment>
<protein>
    <recommendedName>
        <fullName evidence="7">Amino acid transporter transmembrane domain-containing protein</fullName>
    </recommendedName>
</protein>
<organism evidence="8 9">
    <name type="scientific">Adiantum capillus-veneris</name>
    <name type="common">Maidenhair fern</name>
    <dbReference type="NCBI Taxonomy" id="13818"/>
    <lineage>
        <taxon>Eukaryota</taxon>
        <taxon>Viridiplantae</taxon>
        <taxon>Streptophyta</taxon>
        <taxon>Embryophyta</taxon>
        <taxon>Tracheophyta</taxon>
        <taxon>Polypodiopsida</taxon>
        <taxon>Polypodiidae</taxon>
        <taxon>Polypodiales</taxon>
        <taxon>Pteridineae</taxon>
        <taxon>Pteridaceae</taxon>
        <taxon>Vittarioideae</taxon>
        <taxon>Adiantum</taxon>
    </lineage>
</organism>
<keyword evidence="9" id="KW-1185">Reference proteome</keyword>
<keyword evidence="3" id="KW-0029">Amino-acid transport</keyword>
<reference evidence="8" key="1">
    <citation type="submission" date="2021-01" db="EMBL/GenBank/DDBJ databases">
        <title>Adiantum capillus-veneris genome.</title>
        <authorList>
            <person name="Fang Y."/>
            <person name="Liao Q."/>
        </authorList>
    </citation>
    <scope>NUCLEOTIDE SEQUENCE</scope>
    <source>
        <strain evidence="8">H3</strain>
        <tissue evidence="8">Leaf</tissue>
    </source>
</reference>
<dbReference type="OrthoDB" id="1936567at2759"/>